<dbReference type="SUPFAM" id="SSF46785">
    <property type="entry name" value="Winged helix' DNA-binding domain"/>
    <property type="match status" value="1"/>
</dbReference>
<evidence type="ECO:0000313" key="5">
    <source>
        <dbReference type="EMBL" id="MEB3070285.1"/>
    </source>
</evidence>
<dbReference type="SMART" id="SM00345">
    <property type="entry name" value="HTH_GNTR"/>
    <property type="match status" value="1"/>
</dbReference>
<organism evidence="5 6">
    <name type="scientific">[Mycobacterium] vasticus</name>
    <dbReference type="NCBI Taxonomy" id="2875777"/>
    <lineage>
        <taxon>Bacteria</taxon>
        <taxon>Bacillati</taxon>
        <taxon>Actinomycetota</taxon>
        <taxon>Actinomycetes</taxon>
        <taxon>Mycobacteriales</taxon>
        <taxon>Mycobacteriaceae</taxon>
        <taxon>Mycolicibacter</taxon>
    </lineage>
</organism>
<keyword evidence="6" id="KW-1185">Reference proteome</keyword>
<evidence type="ECO:0000259" key="4">
    <source>
        <dbReference type="PROSITE" id="PS50949"/>
    </source>
</evidence>
<dbReference type="Pfam" id="PF00392">
    <property type="entry name" value="GntR"/>
    <property type="match status" value="1"/>
</dbReference>
<evidence type="ECO:0000256" key="2">
    <source>
        <dbReference type="ARBA" id="ARBA00023125"/>
    </source>
</evidence>
<keyword evidence="3" id="KW-0804">Transcription</keyword>
<comment type="caution">
    <text evidence="5">The sequence shown here is derived from an EMBL/GenBank/DDBJ whole genome shotgun (WGS) entry which is preliminary data.</text>
</comment>
<dbReference type="InterPro" id="IPR011711">
    <property type="entry name" value="GntR_C"/>
</dbReference>
<dbReference type="InterPro" id="IPR036390">
    <property type="entry name" value="WH_DNA-bd_sf"/>
</dbReference>
<dbReference type="PANTHER" id="PTHR43537">
    <property type="entry name" value="TRANSCRIPTIONAL REGULATOR, GNTR FAMILY"/>
    <property type="match status" value="1"/>
</dbReference>
<dbReference type="PRINTS" id="PR00035">
    <property type="entry name" value="HTHGNTR"/>
</dbReference>
<dbReference type="RefSeq" id="WP_225398658.1">
    <property type="nucleotide sequence ID" value="NZ_JAYJJQ010000012.1"/>
</dbReference>
<gene>
    <name evidence="5" type="ORF">K5L39_13930</name>
</gene>
<accession>A0ABU5YYR0</accession>
<reference evidence="5 6" key="1">
    <citation type="submission" date="2023-12" db="EMBL/GenBank/DDBJ databases">
        <title>Description of new species of Mycobacterium terrae complex isolated from sewage at the Sao Paulo Zoological Park Foundation in Brazil.</title>
        <authorList>
            <person name="Romagnoli C.L."/>
            <person name="Conceicao E.C."/>
            <person name="Machado E."/>
            <person name="Barreto L.B.P.F."/>
            <person name="Sharma A."/>
            <person name="Silva N.M."/>
            <person name="Marques L.E."/>
            <person name="Juliana M.A."/>
            <person name="Lourenco M.C.S."/>
            <person name="Digiampietri L.A."/>
            <person name="Suffys P.N."/>
            <person name="Viana-Niero C."/>
        </authorList>
    </citation>
    <scope>NUCLEOTIDE SEQUENCE [LARGE SCALE GENOMIC DNA]</scope>
    <source>
        <strain evidence="5 6">MYC017</strain>
    </source>
</reference>
<evidence type="ECO:0000256" key="3">
    <source>
        <dbReference type="ARBA" id="ARBA00023163"/>
    </source>
</evidence>
<dbReference type="InterPro" id="IPR036388">
    <property type="entry name" value="WH-like_DNA-bd_sf"/>
</dbReference>
<protein>
    <submittedName>
        <fullName evidence="5">FCD domain-containing protein</fullName>
    </submittedName>
</protein>
<sequence>MAVEAGSGAIARRFRTDPHASGKRGQITARAIADEIVRRGWVVGESLGSEGELLERFDVSRAVLREAIRLLEHQGVARMGKGPSGGLVVTAPDATAVVESAALYCEFRRVDISQLYESRSALELTCVEIVARQITETNIAALRAALDEDQGGGDAKRLAVSGHDLHVLIAQLTGNPTLELFVSSLVDLTARYTADLPNSDCVSPISRTAADDMDAAAHAHRGIVEAIVAGDAALARHRMDRHLAAMAQWLTDLSTPSE</sequence>
<dbReference type="EMBL" id="JAYJJQ010000012">
    <property type="protein sequence ID" value="MEB3070285.1"/>
    <property type="molecule type" value="Genomic_DNA"/>
</dbReference>
<keyword evidence="1" id="KW-0805">Transcription regulation</keyword>
<evidence type="ECO:0000313" key="6">
    <source>
        <dbReference type="Proteomes" id="UP001299283"/>
    </source>
</evidence>
<dbReference type="Gene3D" id="1.20.120.530">
    <property type="entry name" value="GntR ligand-binding domain-like"/>
    <property type="match status" value="1"/>
</dbReference>
<dbReference type="Gene3D" id="1.10.10.10">
    <property type="entry name" value="Winged helix-like DNA-binding domain superfamily/Winged helix DNA-binding domain"/>
    <property type="match status" value="1"/>
</dbReference>
<proteinExistence type="predicted"/>
<dbReference type="Pfam" id="PF07729">
    <property type="entry name" value="FCD"/>
    <property type="match status" value="1"/>
</dbReference>
<dbReference type="PROSITE" id="PS50949">
    <property type="entry name" value="HTH_GNTR"/>
    <property type="match status" value="1"/>
</dbReference>
<dbReference type="InterPro" id="IPR000524">
    <property type="entry name" value="Tscrpt_reg_HTH_GntR"/>
</dbReference>
<name>A0ABU5YYR0_9MYCO</name>
<evidence type="ECO:0000256" key="1">
    <source>
        <dbReference type="ARBA" id="ARBA00023015"/>
    </source>
</evidence>
<dbReference type="SMART" id="SM00895">
    <property type="entry name" value="FCD"/>
    <property type="match status" value="1"/>
</dbReference>
<dbReference type="SUPFAM" id="SSF48008">
    <property type="entry name" value="GntR ligand-binding domain-like"/>
    <property type="match status" value="1"/>
</dbReference>
<keyword evidence="2" id="KW-0238">DNA-binding</keyword>
<dbReference type="PANTHER" id="PTHR43537:SF5">
    <property type="entry name" value="UXU OPERON TRANSCRIPTIONAL REGULATOR"/>
    <property type="match status" value="1"/>
</dbReference>
<feature type="domain" description="HTH gntR-type" evidence="4">
    <location>
        <begin position="22"/>
        <end position="91"/>
    </location>
</feature>
<dbReference type="Proteomes" id="UP001299283">
    <property type="component" value="Unassembled WGS sequence"/>
</dbReference>
<dbReference type="InterPro" id="IPR008920">
    <property type="entry name" value="TF_FadR/GntR_C"/>
</dbReference>